<dbReference type="Proteomes" id="UP000011723">
    <property type="component" value="Chromosome"/>
</dbReference>
<dbReference type="PANTHER" id="PTHR33452:SF1">
    <property type="entry name" value="INNER MEMBRANE PROTEIN YPHA-RELATED"/>
    <property type="match status" value="1"/>
</dbReference>
<keyword evidence="10" id="KW-1185">Reference proteome</keyword>
<evidence type="ECO:0000256" key="3">
    <source>
        <dbReference type="ARBA" id="ARBA00022475"/>
    </source>
</evidence>
<feature type="transmembrane region" description="Helical" evidence="8">
    <location>
        <begin position="211"/>
        <end position="232"/>
    </location>
</feature>
<evidence type="ECO:0000256" key="4">
    <source>
        <dbReference type="ARBA" id="ARBA00022692"/>
    </source>
</evidence>
<feature type="transmembrane region" description="Helical" evidence="8">
    <location>
        <begin position="303"/>
        <end position="322"/>
    </location>
</feature>
<feature type="transmembrane region" description="Helical" evidence="8">
    <location>
        <begin position="169"/>
        <end position="191"/>
    </location>
</feature>
<feature type="compositionally biased region" description="Low complexity" evidence="7">
    <location>
        <begin position="101"/>
        <end position="130"/>
    </location>
</feature>
<evidence type="ECO:0000256" key="1">
    <source>
        <dbReference type="ARBA" id="ARBA00004651"/>
    </source>
</evidence>
<dbReference type="STRING" id="1121362.A605_06440"/>
<feature type="region of interest" description="Disordered" evidence="7">
    <location>
        <begin position="1"/>
        <end position="133"/>
    </location>
</feature>
<dbReference type="AlphaFoldDB" id="M1MX10"/>
<dbReference type="InterPro" id="IPR051907">
    <property type="entry name" value="DoxX-like_oxidoreductase"/>
</dbReference>
<protein>
    <recommendedName>
        <fullName evidence="11">DoxX family protein</fullName>
    </recommendedName>
</protein>
<evidence type="ECO:0000256" key="2">
    <source>
        <dbReference type="ARBA" id="ARBA00006679"/>
    </source>
</evidence>
<keyword evidence="5 8" id="KW-1133">Transmembrane helix</keyword>
<evidence type="ECO:0000313" key="9">
    <source>
        <dbReference type="EMBL" id="AGF72294.1"/>
    </source>
</evidence>
<organism evidence="9 10">
    <name type="scientific">Corynebacterium halotolerans YIM 70093 = DSM 44683</name>
    <dbReference type="NCBI Taxonomy" id="1121362"/>
    <lineage>
        <taxon>Bacteria</taxon>
        <taxon>Bacillati</taxon>
        <taxon>Actinomycetota</taxon>
        <taxon>Actinomycetes</taxon>
        <taxon>Mycobacteriales</taxon>
        <taxon>Corynebacteriaceae</taxon>
        <taxon>Corynebacterium</taxon>
    </lineage>
</organism>
<feature type="compositionally biased region" description="Basic and acidic residues" evidence="7">
    <location>
        <begin position="1"/>
        <end position="10"/>
    </location>
</feature>
<dbReference type="PATRIC" id="fig|1121362.3.peg.1299"/>
<keyword evidence="4 8" id="KW-0812">Transmembrane</keyword>
<feature type="transmembrane region" description="Helical" evidence="8">
    <location>
        <begin position="268"/>
        <end position="291"/>
    </location>
</feature>
<sequence>MSDNTQKPDRANPSNFDDMDVPTYHRDTDAPGTTGRPGPAAGNGRPADPYERTGRAAPQEIPPTGQVSGRGSQPAETTAFAASDRPEEPSGATPYADQDFAPAGSSAASAASTTGGTPAAPAAAPASAPSNTVPVGSAATAVAGDDYLQERTEAAAPDPRRGTIDLGLLIIRLLLGVWLVLVAVATFFRLGGNEGINGLEAEYAGYLAPEMLAIAVPAMQLAAGVFLIFGLITPLFAMLATVVTSFTFLHAVAVGGGGYNLFAWTDSALLSLVLLGVSLALQFTGPGLYSFDYGRSWARRPLFSSWIFVVIAIAAGVGLWWFGAGANPFV</sequence>
<evidence type="ECO:0000313" key="10">
    <source>
        <dbReference type="Proteomes" id="UP000011723"/>
    </source>
</evidence>
<dbReference type="Pfam" id="PF07681">
    <property type="entry name" value="DoxX"/>
    <property type="match status" value="1"/>
</dbReference>
<evidence type="ECO:0000256" key="5">
    <source>
        <dbReference type="ARBA" id="ARBA00022989"/>
    </source>
</evidence>
<dbReference type="EMBL" id="CP003697">
    <property type="protein sequence ID" value="AGF72294.1"/>
    <property type="molecule type" value="Genomic_DNA"/>
</dbReference>
<dbReference type="GO" id="GO:0005886">
    <property type="term" value="C:plasma membrane"/>
    <property type="evidence" value="ECO:0007669"/>
    <property type="project" value="UniProtKB-SubCell"/>
</dbReference>
<dbReference type="PANTHER" id="PTHR33452">
    <property type="entry name" value="OXIDOREDUCTASE CATD-RELATED"/>
    <property type="match status" value="1"/>
</dbReference>
<keyword evidence="6 8" id="KW-0472">Membrane</keyword>
<gene>
    <name evidence="9" type="ORF">A605_06440</name>
</gene>
<name>M1MX10_9CORY</name>
<evidence type="ECO:0008006" key="11">
    <source>
        <dbReference type="Google" id="ProtNLM"/>
    </source>
</evidence>
<dbReference type="HOGENOM" id="CLU_045650_0_0_11"/>
<dbReference type="OrthoDB" id="346004at2"/>
<feature type="compositionally biased region" description="Low complexity" evidence="7">
    <location>
        <begin position="30"/>
        <end position="47"/>
    </location>
</feature>
<dbReference type="RefSeq" id="WP_015400713.1">
    <property type="nucleotide sequence ID" value="NC_020302.1"/>
</dbReference>
<evidence type="ECO:0000256" key="8">
    <source>
        <dbReference type="SAM" id="Phobius"/>
    </source>
</evidence>
<evidence type="ECO:0000256" key="6">
    <source>
        <dbReference type="ARBA" id="ARBA00023136"/>
    </source>
</evidence>
<evidence type="ECO:0000256" key="7">
    <source>
        <dbReference type="SAM" id="MobiDB-lite"/>
    </source>
</evidence>
<proteinExistence type="inferred from homology"/>
<comment type="subcellular location">
    <subcellularLocation>
        <location evidence="1">Cell membrane</location>
        <topology evidence="1">Multi-pass membrane protein</topology>
    </subcellularLocation>
</comment>
<accession>M1MX10</accession>
<dbReference type="eggNOG" id="COG2259">
    <property type="taxonomic scope" value="Bacteria"/>
</dbReference>
<reference evidence="9 10" key="1">
    <citation type="journal article" date="2012" name="Stand. Genomic Sci.">
        <title>Genome sequence of the halotolerant bacterium Corynebacterium halotolerans type strain YIM 70093(T) (= DSM 44683(T)).</title>
        <authorList>
            <person name="Ruckert C."/>
            <person name="Albersmeier A."/>
            <person name="Al-Dilaimi A."/>
            <person name="Niehaus K."/>
            <person name="Szczepanowski R."/>
            <person name="Kalinowski J."/>
        </authorList>
    </citation>
    <scope>NUCLEOTIDE SEQUENCE [LARGE SCALE GENOMIC DNA]</scope>
    <source>
        <strain evidence="9">YIM 70093</strain>
    </source>
</reference>
<dbReference type="InterPro" id="IPR032808">
    <property type="entry name" value="DoxX"/>
</dbReference>
<feature type="compositionally biased region" description="Polar residues" evidence="7">
    <location>
        <begin position="65"/>
        <end position="76"/>
    </location>
</feature>
<keyword evidence="3" id="KW-1003">Cell membrane</keyword>
<comment type="similarity">
    <text evidence="2">Belongs to the DoxX family.</text>
</comment>
<feature type="transmembrane region" description="Helical" evidence="8">
    <location>
        <begin position="239"/>
        <end position="262"/>
    </location>
</feature>
<dbReference type="KEGG" id="chn:A605_06440"/>